<name>A0A4D7CTI6_9ENTE</name>
<sequence>MKIKLNRNSGFFAMGTPFDILINKSSNTKLAHNQSKEIEYEPGDVLRAKYSLLKSNEVTLSAEDDGATFEITSNPNIMRTYMTIFTLLFIFPVLFQQWLLAILIIIFYAIFGMAVMNKFYLISKVEEVNNDE</sequence>
<reference evidence="1 2" key="1">
    <citation type="submission" date="2019-04" db="EMBL/GenBank/DDBJ databases">
        <title>Vagococcus sp. nov., isolated from faeces of yaks (Bos grunniens).</title>
        <authorList>
            <person name="Ge Y."/>
        </authorList>
    </citation>
    <scope>NUCLEOTIDE SEQUENCE [LARGE SCALE GENOMIC DNA]</scope>
    <source>
        <strain evidence="1 2">MN-17</strain>
    </source>
</reference>
<proteinExistence type="predicted"/>
<dbReference type="RefSeq" id="WP_136953245.1">
    <property type="nucleotide sequence ID" value="NZ_CP039712.1"/>
</dbReference>
<gene>
    <name evidence="1" type="ORF">FA707_05290</name>
</gene>
<protein>
    <submittedName>
        <fullName evidence="1">Uncharacterized protein</fullName>
    </submittedName>
</protein>
<dbReference type="Proteomes" id="UP000298615">
    <property type="component" value="Chromosome"/>
</dbReference>
<dbReference type="AlphaFoldDB" id="A0A4D7CTI6"/>
<evidence type="ECO:0000313" key="2">
    <source>
        <dbReference type="Proteomes" id="UP000298615"/>
    </source>
</evidence>
<evidence type="ECO:0000313" key="1">
    <source>
        <dbReference type="EMBL" id="QCI86414.1"/>
    </source>
</evidence>
<keyword evidence="2" id="KW-1185">Reference proteome</keyword>
<organism evidence="1 2">
    <name type="scientific">Vagococcus zengguangii</name>
    <dbReference type="NCBI Taxonomy" id="2571750"/>
    <lineage>
        <taxon>Bacteria</taxon>
        <taxon>Bacillati</taxon>
        <taxon>Bacillota</taxon>
        <taxon>Bacilli</taxon>
        <taxon>Lactobacillales</taxon>
        <taxon>Enterococcaceae</taxon>
        <taxon>Vagococcus</taxon>
    </lineage>
</organism>
<accession>A0A4D7CTI6</accession>
<dbReference type="KEGG" id="vao:FA707_05290"/>
<dbReference type="OrthoDB" id="2192880at2"/>
<dbReference type="EMBL" id="CP039712">
    <property type="protein sequence ID" value="QCI86414.1"/>
    <property type="molecule type" value="Genomic_DNA"/>
</dbReference>